<sequence>MSLPPAPPYIPPSGAPQSSQSVGHDPQQLSQYQPTAPNYVPPHMAHKSSAGLGSMLNQAVTTSKPVLNKLSKTISSKLGSKPSSATPQHLQSYANYQQYYQQTQQGQQTQTQQFSPQPSQQQWQQSQNTYPNPSPQQSTFSQSNSQSSYATPTSGYSGQSGYFPQQIQTPPTPNTQTSFQQNALGYNPSQFTQGQNTGNSPPGQYNQGQFQYGKYEQGQPQGNGAQGQQQTGVIGGGQPQAPSVDNPGPVSSNIPTTVAVHPNQQPTSMPPTPGSDHANLANQNASPGPQQAQPFSPTPPPQAYGATPALPVHPSQQQQRWQTMSPSSPQASNQISSSSSPSPQTPSAPYQSPPNIQSQTGQQSYPTPPPQNTAPPAALTEFIAELPADIGKLNLGESSRPNGDVSSVPQSTSYQAYQPMAGQKQSSPAPGFIIPRRAVSVSNIQSPLADPWRIADPATELPTREFYIIADVIFDALDKKFEPQSTGLLEASKLLQCWKAQELGEEAAQLFSYNNYTAFAKLWSLTGIPHLLVPCQPTLMPIWNFQAQSHSKDMGVPAEGTQPNATYPEYMPALNRAGWCKYLFVEVICEPESLAKMLSLFCVDTYKPGILNHPDIQKQDRSEVPALTARATATRTMLKRVFQEVAAAMQAGQSSGVAPEQPTARGMTPQEAALRMQNLQIQSQTNAQANAMMMNGGTSFATTAGGWISKPAYYSV</sequence>
<feature type="region of interest" description="Disordered" evidence="1">
    <location>
        <begin position="73"/>
        <end position="92"/>
    </location>
</feature>
<dbReference type="Proteomes" id="UP000800093">
    <property type="component" value="Unassembled WGS sequence"/>
</dbReference>
<feature type="domain" description="DUF7514" evidence="2">
    <location>
        <begin position="461"/>
        <end position="599"/>
    </location>
</feature>
<feature type="compositionally biased region" description="Polar residues" evidence="1">
    <location>
        <begin position="149"/>
        <end position="163"/>
    </location>
</feature>
<feature type="compositionally biased region" description="Polar residues" evidence="1">
    <location>
        <begin position="355"/>
        <end position="365"/>
    </location>
</feature>
<evidence type="ECO:0000259" key="2">
    <source>
        <dbReference type="Pfam" id="PF24355"/>
    </source>
</evidence>
<reference evidence="4" key="1">
    <citation type="journal article" date="2020" name="Stud. Mycol.">
        <title>101 Dothideomycetes genomes: A test case for predicting lifestyles and emergence of pathogens.</title>
        <authorList>
            <person name="Haridas S."/>
            <person name="Albert R."/>
            <person name="Binder M."/>
            <person name="Bloem J."/>
            <person name="LaButti K."/>
            <person name="Salamov A."/>
            <person name="Andreopoulos B."/>
            <person name="Baker S."/>
            <person name="Barry K."/>
            <person name="Bills G."/>
            <person name="Bluhm B."/>
            <person name="Cannon C."/>
            <person name="Castanera R."/>
            <person name="Culley D."/>
            <person name="Daum C."/>
            <person name="Ezra D."/>
            <person name="Gonzalez J."/>
            <person name="Henrissat B."/>
            <person name="Kuo A."/>
            <person name="Liang C."/>
            <person name="Lipzen A."/>
            <person name="Lutzoni F."/>
            <person name="Magnuson J."/>
            <person name="Mondo S."/>
            <person name="Nolan M."/>
            <person name="Ohm R."/>
            <person name="Pangilinan J."/>
            <person name="Park H.-J."/>
            <person name="Ramirez L."/>
            <person name="Alfaro M."/>
            <person name="Sun H."/>
            <person name="Tritt A."/>
            <person name="Yoshinaga Y."/>
            <person name="Zwiers L.-H."/>
            <person name="Turgeon B."/>
            <person name="Goodwin S."/>
            <person name="Spatafora J."/>
            <person name="Crous P."/>
            <person name="Grigoriev I."/>
        </authorList>
    </citation>
    <scope>NUCLEOTIDE SEQUENCE [LARGE SCALE GENOMIC DNA]</scope>
    <source>
        <strain evidence="4">CBS 304.66</strain>
    </source>
</reference>
<feature type="compositionally biased region" description="Polar residues" evidence="1">
    <location>
        <begin position="249"/>
        <end position="267"/>
    </location>
</feature>
<feature type="compositionally biased region" description="Polar residues" evidence="1">
    <location>
        <begin position="182"/>
        <end position="210"/>
    </location>
</feature>
<feature type="compositionally biased region" description="Polar residues" evidence="1">
    <location>
        <begin position="17"/>
        <end position="36"/>
    </location>
</feature>
<feature type="compositionally biased region" description="Polar residues" evidence="1">
    <location>
        <begin position="73"/>
        <end position="90"/>
    </location>
</feature>
<organism evidence="3 4">
    <name type="scientific">Lojkania enalia</name>
    <dbReference type="NCBI Taxonomy" id="147567"/>
    <lineage>
        <taxon>Eukaryota</taxon>
        <taxon>Fungi</taxon>
        <taxon>Dikarya</taxon>
        <taxon>Ascomycota</taxon>
        <taxon>Pezizomycotina</taxon>
        <taxon>Dothideomycetes</taxon>
        <taxon>Pleosporomycetidae</taxon>
        <taxon>Pleosporales</taxon>
        <taxon>Pleosporales incertae sedis</taxon>
        <taxon>Lojkania</taxon>
    </lineage>
</organism>
<evidence type="ECO:0000256" key="1">
    <source>
        <dbReference type="SAM" id="MobiDB-lite"/>
    </source>
</evidence>
<dbReference type="EMBL" id="ML986683">
    <property type="protein sequence ID" value="KAF2260374.1"/>
    <property type="molecule type" value="Genomic_DNA"/>
</dbReference>
<feature type="compositionally biased region" description="Low complexity" evidence="1">
    <location>
        <begin position="164"/>
        <end position="181"/>
    </location>
</feature>
<dbReference type="OrthoDB" id="3941538at2759"/>
<feature type="compositionally biased region" description="Polar residues" evidence="1">
    <location>
        <begin position="280"/>
        <end position="295"/>
    </location>
</feature>
<dbReference type="AlphaFoldDB" id="A0A9P4K6I1"/>
<feature type="compositionally biased region" description="Low complexity" evidence="1">
    <location>
        <begin position="325"/>
        <end position="354"/>
    </location>
</feature>
<dbReference type="Pfam" id="PF24355">
    <property type="entry name" value="DUF7514"/>
    <property type="match status" value="1"/>
</dbReference>
<name>A0A9P4K6I1_9PLEO</name>
<feature type="compositionally biased region" description="Pro residues" evidence="1">
    <location>
        <begin position="1"/>
        <end position="14"/>
    </location>
</feature>
<gene>
    <name evidence="3" type="ORF">CC78DRAFT_584938</name>
</gene>
<evidence type="ECO:0000313" key="3">
    <source>
        <dbReference type="EMBL" id="KAF2260374.1"/>
    </source>
</evidence>
<feature type="compositionally biased region" description="Low complexity" evidence="1">
    <location>
        <begin position="217"/>
        <end position="232"/>
    </location>
</feature>
<dbReference type="InterPro" id="IPR055936">
    <property type="entry name" value="DUF7514"/>
</dbReference>
<feature type="region of interest" description="Disordered" evidence="1">
    <location>
        <begin position="101"/>
        <end position="376"/>
    </location>
</feature>
<keyword evidence="4" id="KW-1185">Reference proteome</keyword>
<feature type="region of interest" description="Disordered" evidence="1">
    <location>
        <begin position="1"/>
        <end position="56"/>
    </location>
</feature>
<evidence type="ECO:0000313" key="4">
    <source>
        <dbReference type="Proteomes" id="UP000800093"/>
    </source>
</evidence>
<proteinExistence type="predicted"/>
<accession>A0A9P4K6I1</accession>
<protein>
    <recommendedName>
        <fullName evidence="2">DUF7514 domain-containing protein</fullName>
    </recommendedName>
</protein>
<comment type="caution">
    <text evidence="3">The sequence shown here is derived from an EMBL/GenBank/DDBJ whole genome shotgun (WGS) entry which is preliminary data.</text>
</comment>
<feature type="compositionally biased region" description="Low complexity" evidence="1">
    <location>
        <begin position="101"/>
        <end position="148"/>
    </location>
</feature>
<feature type="compositionally biased region" description="Polar residues" evidence="1">
    <location>
        <begin position="314"/>
        <end position="324"/>
    </location>
</feature>